<evidence type="ECO:0000256" key="3">
    <source>
        <dbReference type="ARBA" id="ARBA00022989"/>
    </source>
</evidence>
<evidence type="ECO:0000313" key="12">
    <source>
        <dbReference type="Proteomes" id="UP001208570"/>
    </source>
</evidence>
<reference evidence="11" key="1">
    <citation type="journal article" date="2023" name="Mol. Biol. Evol.">
        <title>Third-Generation Sequencing Reveals the Adaptive Role of the Epigenome in Three Deep-Sea Polychaetes.</title>
        <authorList>
            <person name="Perez M."/>
            <person name="Aroh O."/>
            <person name="Sun Y."/>
            <person name="Lan Y."/>
            <person name="Juniper S.K."/>
            <person name="Young C.R."/>
            <person name="Angers B."/>
            <person name="Qian P.Y."/>
        </authorList>
    </citation>
    <scope>NUCLEOTIDE SEQUENCE</scope>
    <source>
        <strain evidence="11">P08H-3</strain>
    </source>
</reference>
<keyword evidence="4" id="KW-0297">G-protein coupled receptor</keyword>
<dbReference type="EMBL" id="JAODUP010000545">
    <property type="protein sequence ID" value="KAK2147593.1"/>
    <property type="molecule type" value="Genomic_DNA"/>
</dbReference>
<comment type="caution">
    <text evidence="11">The sequence shown here is derived from an EMBL/GenBank/DDBJ whole genome shotgun (WGS) entry which is preliminary data.</text>
</comment>
<feature type="domain" description="G-protein coupled receptors family 1 profile" evidence="10">
    <location>
        <begin position="32"/>
        <end position="444"/>
    </location>
</feature>
<feature type="transmembrane region" description="Helical" evidence="9">
    <location>
        <begin position="134"/>
        <end position="156"/>
    </location>
</feature>
<protein>
    <recommendedName>
        <fullName evidence="10">G-protein coupled receptors family 1 profile domain-containing protein</fullName>
    </recommendedName>
</protein>
<dbReference type="SUPFAM" id="SSF81321">
    <property type="entry name" value="Family A G protein-coupled receptor-like"/>
    <property type="match status" value="1"/>
</dbReference>
<keyword evidence="6" id="KW-0675">Receptor</keyword>
<dbReference type="AlphaFoldDB" id="A0AAD9MXB4"/>
<feature type="transmembrane region" description="Helical" evidence="9">
    <location>
        <begin position="53"/>
        <end position="78"/>
    </location>
</feature>
<feature type="region of interest" description="Disordered" evidence="8">
    <location>
        <begin position="234"/>
        <end position="281"/>
    </location>
</feature>
<dbReference type="InterPro" id="IPR050125">
    <property type="entry name" value="GPCR_opsins"/>
</dbReference>
<evidence type="ECO:0000256" key="4">
    <source>
        <dbReference type="ARBA" id="ARBA00023040"/>
    </source>
</evidence>
<feature type="transmembrane region" description="Helical" evidence="9">
    <location>
        <begin position="176"/>
        <end position="200"/>
    </location>
</feature>
<evidence type="ECO:0000256" key="5">
    <source>
        <dbReference type="ARBA" id="ARBA00023136"/>
    </source>
</evidence>
<dbReference type="GO" id="GO:0004930">
    <property type="term" value="F:G protein-coupled receptor activity"/>
    <property type="evidence" value="ECO:0007669"/>
    <property type="project" value="UniProtKB-KW"/>
</dbReference>
<comment type="subcellular location">
    <subcellularLocation>
        <location evidence="1">Membrane</location>
        <topology evidence="1">Multi-pass membrane protein</topology>
    </subcellularLocation>
</comment>
<dbReference type="CDD" id="cd00637">
    <property type="entry name" value="7tm_classA_rhodopsin-like"/>
    <property type="match status" value="1"/>
</dbReference>
<evidence type="ECO:0000256" key="7">
    <source>
        <dbReference type="ARBA" id="ARBA00023224"/>
    </source>
</evidence>
<evidence type="ECO:0000256" key="8">
    <source>
        <dbReference type="SAM" id="MobiDB-lite"/>
    </source>
</evidence>
<evidence type="ECO:0000256" key="6">
    <source>
        <dbReference type="ARBA" id="ARBA00023170"/>
    </source>
</evidence>
<dbReference type="GO" id="GO:0016020">
    <property type="term" value="C:membrane"/>
    <property type="evidence" value="ECO:0007669"/>
    <property type="project" value="UniProtKB-SubCell"/>
</dbReference>
<evidence type="ECO:0000256" key="1">
    <source>
        <dbReference type="ARBA" id="ARBA00004141"/>
    </source>
</evidence>
<keyword evidence="7" id="KW-0807">Transducer</keyword>
<dbReference type="InterPro" id="IPR017452">
    <property type="entry name" value="GPCR_Rhodpsn_7TM"/>
</dbReference>
<dbReference type="Gene3D" id="1.20.1070.10">
    <property type="entry name" value="Rhodopsin 7-helix transmembrane proteins"/>
    <property type="match status" value="2"/>
</dbReference>
<name>A0AAD9MXB4_9ANNE</name>
<feature type="transmembrane region" description="Helical" evidence="9">
    <location>
        <begin position="20"/>
        <end position="41"/>
    </location>
</feature>
<feature type="transmembrane region" description="Helical" evidence="9">
    <location>
        <begin position="90"/>
        <end position="113"/>
    </location>
</feature>
<evidence type="ECO:0000259" key="10">
    <source>
        <dbReference type="PROSITE" id="PS50262"/>
    </source>
</evidence>
<feature type="region of interest" description="Disordered" evidence="8">
    <location>
        <begin position="348"/>
        <end position="368"/>
    </location>
</feature>
<keyword evidence="2 9" id="KW-0812">Transmembrane</keyword>
<evidence type="ECO:0000256" key="2">
    <source>
        <dbReference type="ARBA" id="ARBA00022692"/>
    </source>
</evidence>
<proteinExistence type="predicted"/>
<keyword evidence="3 9" id="KW-1133">Transmembrane helix</keyword>
<feature type="compositionally biased region" description="Polar residues" evidence="8">
    <location>
        <begin position="317"/>
        <end position="334"/>
    </location>
</feature>
<feature type="region of interest" description="Disordered" evidence="8">
    <location>
        <begin position="308"/>
        <end position="334"/>
    </location>
</feature>
<dbReference type="InterPro" id="IPR000276">
    <property type="entry name" value="GPCR_Rhodpsn"/>
</dbReference>
<dbReference type="PRINTS" id="PR00237">
    <property type="entry name" value="GPCRRHODOPSN"/>
</dbReference>
<dbReference type="Pfam" id="PF00001">
    <property type="entry name" value="7tm_1"/>
    <property type="match status" value="1"/>
</dbReference>
<organism evidence="11 12">
    <name type="scientific">Paralvinella palmiformis</name>
    <dbReference type="NCBI Taxonomy" id="53620"/>
    <lineage>
        <taxon>Eukaryota</taxon>
        <taxon>Metazoa</taxon>
        <taxon>Spiralia</taxon>
        <taxon>Lophotrochozoa</taxon>
        <taxon>Annelida</taxon>
        <taxon>Polychaeta</taxon>
        <taxon>Sedentaria</taxon>
        <taxon>Canalipalpata</taxon>
        <taxon>Terebellida</taxon>
        <taxon>Terebelliformia</taxon>
        <taxon>Alvinellidae</taxon>
        <taxon>Paralvinella</taxon>
    </lineage>
</organism>
<accession>A0AAD9MXB4</accession>
<feature type="compositionally biased region" description="Basic and acidic residues" evidence="8">
    <location>
        <begin position="265"/>
        <end position="274"/>
    </location>
</feature>
<evidence type="ECO:0000256" key="9">
    <source>
        <dbReference type="SAM" id="Phobius"/>
    </source>
</evidence>
<gene>
    <name evidence="11" type="ORF">LSH36_545g00024</name>
</gene>
<feature type="compositionally biased region" description="Basic and acidic residues" evidence="8">
    <location>
        <begin position="234"/>
        <end position="245"/>
    </location>
</feature>
<sequence length="467" mass="51911">MATTNDTTYTSIPERATESTIMILIILVALIGNISFWILCLRDGLLRRHLSTWLMLCLSMADILVSMINMPTVVISIVKQRWIYSEGVCIALGFICMVTFIASVMSLASISLYRYALACHITKVKVLYTNKNTIYIISGTWLFSIILSIPPLLGWGQYGYLPNQSICFCKWKSSVSYTYFMICVCFWGPCLVMTYCYVMILKRIRSVKARLLMAGNRSSKAGFDESTLSYSTSERDVTKSGESGKSRKNAAIKMADEPSGSSGSKDGRLVKETDNEVSPAKSNVTISTLDISGEELQTNMFLDDDKIEAPGERNANGAASVTNHDTTGSLGSNQVAITLTRCPNNIENNEANERERPSPKSLNVPERPGSAVIKRRAEKLSRFQANTRLTVSFFVVILTFVICWLPFCITMLLSVHTDYELPRIPIMATLILGCLNSCCNPIIYGVMNTKYRPGFVALLCRQSNANR</sequence>
<feature type="transmembrane region" description="Helical" evidence="9">
    <location>
        <begin position="424"/>
        <end position="446"/>
    </location>
</feature>
<dbReference type="PANTHER" id="PTHR24240">
    <property type="entry name" value="OPSIN"/>
    <property type="match status" value="1"/>
</dbReference>
<keyword evidence="12" id="KW-1185">Reference proteome</keyword>
<evidence type="ECO:0000313" key="11">
    <source>
        <dbReference type="EMBL" id="KAK2147593.1"/>
    </source>
</evidence>
<feature type="transmembrane region" description="Helical" evidence="9">
    <location>
        <begin position="389"/>
        <end position="412"/>
    </location>
</feature>
<keyword evidence="5 9" id="KW-0472">Membrane</keyword>
<dbReference type="PROSITE" id="PS50262">
    <property type="entry name" value="G_PROTEIN_RECEP_F1_2"/>
    <property type="match status" value="1"/>
</dbReference>
<dbReference type="Proteomes" id="UP001208570">
    <property type="component" value="Unassembled WGS sequence"/>
</dbReference>